<name>A0ABD5ZLT7_9EURY</name>
<gene>
    <name evidence="1" type="ORF">ACFQJ4_04110</name>
</gene>
<dbReference type="GeneID" id="79266165"/>
<organism evidence="1 2">
    <name type="scientific">Halosegnis marinus</name>
    <dbReference type="NCBI Taxonomy" id="3034023"/>
    <lineage>
        <taxon>Archaea</taxon>
        <taxon>Methanobacteriati</taxon>
        <taxon>Methanobacteriota</taxon>
        <taxon>Stenosarchaea group</taxon>
        <taxon>Halobacteria</taxon>
        <taxon>Halobacteriales</taxon>
        <taxon>Natronomonadaceae</taxon>
        <taxon>Halosegnis</taxon>
    </lineage>
</organism>
<dbReference type="Proteomes" id="UP001596398">
    <property type="component" value="Unassembled WGS sequence"/>
</dbReference>
<reference evidence="1 2" key="1">
    <citation type="journal article" date="2019" name="Int. J. Syst. Evol. Microbiol.">
        <title>The Global Catalogue of Microorganisms (GCM) 10K type strain sequencing project: providing services to taxonomists for standard genome sequencing and annotation.</title>
        <authorList>
            <consortium name="The Broad Institute Genomics Platform"/>
            <consortium name="The Broad Institute Genome Sequencing Center for Infectious Disease"/>
            <person name="Wu L."/>
            <person name="Ma J."/>
        </authorList>
    </citation>
    <scope>NUCLEOTIDE SEQUENCE [LARGE SCALE GENOMIC DNA]</scope>
    <source>
        <strain evidence="1 2">DT85</strain>
    </source>
</reference>
<dbReference type="AlphaFoldDB" id="A0ABD5ZLT7"/>
<keyword evidence="2" id="KW-1185">Reference proteome</keyword>
<evidence type="ECO:0000313" key="1">
    <source>
        <dbReference type="EMBL" id="MFC7234497.1"/>
    </source>
</evidence>
<evidence type="ECO:0000313" key="2">
    <source>
        <dbReference type="Proteomes" id="UP001596398"/>
    </source>
</evidence>
<protein>
    <recommendedName>
        <fullName evidence="3">Alpha/beta hydrolase</fullName>
    </recommendedName>
</protein>
<dbReference type="EMBL" id="JBHTAP010000001">
    <property type="protein sequence ID" value="MFC7234497.1"/>
    <property type="molecule type" value="Genomic_DNA"/>
</dbReference>
<comment type="caution">
    <text evidence="1">The sequence shown here is derived from an EMBL/GenBank/DDBJ whole genome shotgun (WGS) entry which is preliminary data.</text>
</comment>
<proteinExistence type="predicted"/>
<evidence type="ECO:0008006" key="3">
    <source>
        <dbReference type="Google" id="ProtNLM"/>
    </source>
</evidence>
<accession>A0ABD5ZLT7</accession>
<dbReference type="RefSeq" id="WP_276235506.1">
    <property type="nucleotide sequence ID" value="NZ_CP119802.1"/>
</dbReference>
<sequence>MDTLDLPTGETVTTEDVFHYEGYPYRFRPSDDPETAFVLVPLYWGGSGMDVRVPSREAFGAEWSDRSRGVLSDDEWRAWLADAREDDRYGDEELDAVARELGVAADSGLLARLRRALGG</sequence>